<name>A0A8D9E4T2_9HEMI</name>
<proteinExistence type="predicted"/>
<evidence type="ECO:0000313" key="1">
    <source>
        <dbReference type="EMBL" id="CAG6739379.1"/>
    </source>
</evidence>
<organism evidence="1">
    <name type="scientific">Cacopsylla melanoneura</name>
    <dbReference type="NCBI Taxonomy" id="428564"/>
    <lineage>
        <taxon>Eukaryota</taxon>
        <taxon>Metazoa</taxon>
        <taxon>Ecdysozoa</taxon>
        <taxon>Arthropoda</taxon>
        <taxon>Hexapoda</taxon>
        <taxon>Insecta</taxon>
        <taxon>Pterygota</taxon>
        <taxon>Neoptera</taxon>
        <taxon>Paraneoptera</taxon>
        <taxon>Hemiptera</taxon>
        <taxon>Sternorrhyncha</taxon>
        <taxon>Psylloidea</taxon>
        <taxon>Psyllidae</taxon>
        <taxon>Psyllinae</taxon>
        <taxon>Cacopsylla</taxon>
    </lineage>
</organism>
<dbReference type="EMBL" id="HBUF01412917">
    <property type="protein sequence ID" value="CAG6739379.1"/>
    <property type="molecule type" value="Transcribed_RNA"/>
</dbReference>
<reference evidence="1" key="1">
    <citation type="submission" date="2021-05" db="EMBL/GenBank/DDBJ databases">
        <authorList>
            <person name="Alioto T."/>
            <person name="Alioto T."/>
            <person name="Gomez Garrido J."/>
        </authorList>
    </citation>
    <scope>NUCLEOTIDE SEQUENCE</scope>
</reference>
<dbReference type="EMBL" id="HBUF01412918">
    <property type="protein sequence ID" value="CAG6739380.1"/>
    <property type="molecule type" value="Transcribed_RNA"/>
</dbReference>
<accession>A0A8D9E4T2</accession>
<sequence length="125" mass="14314">MQFVLPCYVVEKKKEIVLPMFLLPASVSRGRGFGRLSGNIVLVLSDDRFLDCDWFGQTTLKFNKLLTQTLLFRKHPTFTFLKLGTFFGTQIAGQPDSYISNCPLFIFVSAKLVFQSVFFFFSSNF</sequence>
<dbReference type="AlphaFoldDB" id="A0A8D9E4T2"/>
<protein>
    <submittedName>
        <fullName evidence="1">Uncharacterized protein</fullName>
    </submittedName>
</protein>